<dbReference type="InterPro" id="IPR004839">
    <property type="entry name" value="Aminotransferase_I/II_large"/>
</dbReference>
<dbReference type="PANTHER" id="PTHR43510">
    <property type="entry name" value="AMINOTRANSFERASE FUNCTION, HYPOTHETICAL (EUROFUNG)"/>
    <property type="match status" value="1"/>
</dbReference>
<dbReference type="Proteomes" id="UP001165060">
    <property type="component" value="Unassembled WGS sequence"/>
</dbReference>
<evidence type="ECO:0000259" key="3">
    <source>
        <dbReference type="Pfam" id="PF00155"/>
    </source>
</evidence>
<keyword evidence="5" id="KW-1185">Reference proteome</keyword>
<dbReference type="PROSITE" id="PS00105">
    <property type="entry name" value="AA_TRANSFER_CLASS_1"/>
    <property type="match status" value="1"/>
</dbReference>
<dbReference type="InterPro" id="IPR015421">
    <property type="entry name" value="PyrdxlP-dep_Trfase_major"/>
</dbReference>
<dbReference type="InterPro" id="IPR015424">
    <property type="entry name" value="PyrdxlP-dep_Trfase"/>
</dbReference>
<sequence length="427" mass="46505">MLRLLPRSTSRFSPGSLLARSLSSSSSAPGVPPPFAVEQWSGWESGLHVLSNSDCAPLKQSTLLAMATPEQKEAWDNLELGYGEQRGATFLREAICKTYETTDPVTGEELPAITPEHVNVVVPAEGIFLAATALLSPGDEVVCAMPCYQSLHQLAETRGCSVTPWMPTVASRPGQSSFMFGPDETLYHNFDVAELERLVTPDTKMVVLNFPHNPTGAMLTSAELRKVVEICAKADAYLFVDEMYKWLEHKGRETLPSACAMYPKGISLGGVSKSLGLPGIRIGWVTTRDEEAMTKMSQLKDYTTISASRPAEVLADIALSNRSQIVDNMRDLVLSNKSFLKSFVLQNPGELQWIEPEGGSFAFVRITNGSTADDYCSALAKEGGIALMPGSLFEKAGDDCVRVCMGRADMTEHVNLWQAVIDTRGEQ</sequence>
<dbReference type="CDD" id="cd00609">
    <property type="entry name" value="AAT_like"/>
    <property type="match status" value="1"/>
</dbReference>
<accession>A0ABQ6MDI8</accession>
<dbReference type="Gene3D" id="3.40.640.10">
    <property type="entry name" value="Type I PLP-dependent aspartate aminotransferase-like (Major domain)"/>
    <property type="match status" value="1"/>
</dbReference>
<dbReference type="PANTHER" id="PTHR43510:SF1">
    <property type="entry name" value="AMINOTRANSFERASE FUNCTION, HYPOTHETICAL (EUROFUNG)"/>
    <property type="match status" value="1"/>
</dbReference>
<proteinExistence type="inferred from homology"/>
<comment type="caution">
    <text evidence="4">The sequence shown here is derived from an EMBL/GenBank/DDBJ whole genome shotgun (WGS) entry which is preliminary data.</text>
</comment>
<name>A0ABQ6MDI8_9STRA</name>
<evidence type="ECO:0000313" key="5">
    <source>
        <dbReference type="Proteomes" id="UP001165060"/>
    </source>
</evidence>
<dbReference type="Pfam" id="PF00155">
    <property type="entry name" value="Aminotran_1_2"/>
    <property type="match status" value="1"/>
</dbReference>
<dbReference type="InterPro" id="IPR015422">
    <property type="entry name" value="PyrdxlP-dep_Trfase_small"/>
</dbReference>
<evidence type="ECO:0000256" key="1">
    <source>
        <dbReference type="ARBA" id="ARBA00007441"/>
    </source>
</evidence>
<dbReference type="SUPFAM" id="SSF53383">
    <property type="entry name" value="PLP-dependent transferases"/>
    <property type="match status" value="1"/>
</dbReference>
<keyword evidence="2" id="KW-0663">Pyridoxal phosphate</keyword>
<evidence type="ECO:0000313" key="4">
    <source>
        <dbReference type="EMBL" id="GMI24142.1"/>
    </source>
</evidence>
<feature type="domain" description="Aminotransferase class I/classII large" evidence="3">
    <location>
        <begin position="67"/>
        <end position="412"/>
    </location>
</feature>
<comment type="similarity">
    <text evidence="1">Belongs to the class-I pyridoxal-phosphate-dependent aminotransferase family.</text>
</comment>
<dbReference type="Gene3D" id="3.90.1150.10">
    <property type="entry name" value="Aspartate Aminotransferase, domain 1"/>
    <property type="match status" value="1"/>
</dbReference>
<dbReference type="InterPro" id="IPR004838">
    <property type="entry name" value="NHTrfase_class1_PyrdxlP-BS"/>
</dbReference>
<evidence type="ECO:0000256" key="2">
    <source>
        <dbReference type="ARBA" id="ARBA00022898"/>
    </source>
</evidence>
<gene>
    <name evidence="4" type="ORF">TeGR_g10243</name>
</gene>
<organism evidence="4 5">
    <name type="scientific">Tetraparma gracilis</name>
    <dbReference type="NCBI Taxonomy" id="2962635"/>
    <lineage>
        <taxon>Eukaryota</taxon>
        <taxon>Sar</taxon>
        <taxon>Stramenopiles</taxon>
        <taxon>Ochrophyta</taxon>
        <taxon>Bolidophyceae</taxon>
        <taxon>Parmales</taxon>
        <taxon>Triparmaceae</taxon>
        <taxon>Tetraparma</taxon>
    </lineage>
</organism>
<reference evidence="4 5" key="1">
    <citation type="journal article" date="2023" name="Commun. Biol.">
        <title>Genome analysis of Parmales, the sister group of diatoms, reveals the evolutionary specialization of diatoms from phago-mixotrophs to photoautotrophs.</title>
        <authorList>
            <person name="Ban H."/>
            <person name="Sato S."/>
            <person name="Yoshikawa S."/>
            <person name="Yamada K."/>
            <person name="Nakamura Y."/>
            <person name="Ichinomiya M."/>
            <person name="Sato N."/>
            <person name="Blanc-Mathieu R."/>
            <person name="Endo H."/>
            <person name="Kuwata A."/>
            <person name="Ogata H."/>
        </authorList>
    </citation>
    <scope>NUCLEOTIDE SEQUENCE [LARGE SCALE GENOMIC DNA]</scope>
</reference>
<dbReference type="EMBL" id="BRYB01000153">
    <property type="protein sequence ID" value="GMI24142.1"/>
    <property type="molecule type" value="Genomic_DNA"/>
</dbReference>
<protein>
    <recommendedName>
        <fullName evidence="3">Aminotransferase class I/classII large domain-containing protein</fullName>
    </recommendedName>
</protein>